<dbReference type="InterPro" id="IPR013107">
    <property type="entry name" value="Acyl-CoA_DH_C"/>
</dbReference>
<dbReference type="EMBL" id="JAKPBZ010000114">
    <property type="protein sequence ID" value="MCL2894353.1"/>
    <property type="molecule type" value="Genomic_DNA"/>
</dbReference>
<name>A0ABT0MWY8_9GAMM</name>
<dbReference type="SUPFAM" id="SSF56645">
    <property type="entry name" value="Acyl-CoA dehydrogenase NM domain-like"/>
    <property type="match status" value="1"/>
</dbReference>
<proteinExistence type="predicted"/>
<dbReference type="InterPro" id="IPR037069">
    <property type="entry name" value="AcylCoA_DH/ox_N_sf"/>
</dbReference>
<evidence type="ECO:0000313" key="4">
    <source>
        <dbReference type="Proteomes" id="UP001203069"/>
    </source>
</evidence>
<dbReference type="PIRSF" id="PIRSF016578">
    <property type="entry name" value="HsaA"/>
    <property type="match status" value="1"/>
</dbReference>
<dbReference type="Proteomes" id="UP001203069">
    <property type="component" value="Unassembled WGS sequence"/>
</dbReference>
<dbReference type="RefSeq" id="WP_249245539.1">
    <property type="nucleotide sequence ID" value="NZ_JAKPBZ010000114.1"/>
</dbReference>
<dbReference type="Pfam" id="PF08028">
    <property type="entry name" value="Acyl-CoA_dh_2"/>
    <property type="match status" value="1"/>
</dbReference>
<dbReference type="SUPFAM" id="SSF47203">
    <property type="entry name" value="Acyl-CoA dehydrogenase C-terminal domain-like"/>
    <property type="match status" value="1"/>
</dbReference>
<sequence>MSDQSGTSAPAIASFQSVPSSDITAKAHALRRELAALATASDLKSEYRQAREKLRRSGLLSLRVPREEGGESASQTQVIEVCRILAHADPGIAQLLQPHYGFTDAIRLLPSAQARRVLYRDVLNGERIANAASERGGRHSADFATTIIRQGDHYRLDGRKYYATGSIGARWITVIGRGEDGEAALAWIRTDTPGLTLLDDWNGIGQRGSSSGTLILAGAAVHADYVIPQWDEAHRGIAWHESGRLIHAAIDLGIAEGALEWGTHSVATDNRIPFESPYPSLAEDPLLQYQIGVLSARVKAVTALLADTARLLDEVQQRDGEQLPALQSALAAAKALAAEISLTVSSEVFSWSGARAADRALRIDRYWRNARTHTLHDPVRLRYQELGRSQLALFARTSSNQEPH</sequence>
<keyword evidence="4" id="KW-1185">Reference proteome</keyword>
<dbReference type="Gene3D" id="2.40.110.10">
    <property type="entry name" value="Butyryl-CoA Dehydrogenase, subunit A, domain 2"/>
    <property type="match status" value="1"/>
</dbReference>
<evidence type="ECO:0000259" key="2">
    <source>
        <dbReference type="Pfam" id="PF08028"/>
    </source>
</evidence>
<gene>
    <name evidence="3" type="ORF">MFP26_16870</name>
</gene>
<dbReference type="PANTHER" id="PTHR43884:SF12">
    <property type="entry name" value="ISOVALERYL-COA DEHYDROGENASE, MITOCHONDRIAL-RELATED"/>
    <property type="match status" value="1"/>
</dbReference>
<comment type="caution">
    <text evidence="3">The sequence shown here is derived from an EMBL/GenBank/DDBJ whole genome shotgun (WGS) entry which is preliminary data.</text>
</comment>
<dbReference type="InterPro" id="IPR046373">
    <property type="entry name" value="Acyl-CoA_Oxase/DH_mid-dom_sf"/>
</dbReference>
<dbReference type="InterPro" id="IPR036250">
    <property type="entry name" value="AcylCo_DH-like_C"/>
</dbReference>
<evidence type="ECO:0000313" key="3">
    <source>
        <dbReference type="EMBL" id="MCL2894353.1"/>
    </source>
</evidence>
<protein>
    <recommendedName>
        <fullName evidence="2">Acyl-CoA dehydrogenase C-terminal domain-containing protein</fullName>
    </recommendedName>
</protein>
<evidence type="ECO:0000256" key="1">
    <source>
        <dbReference type="ARBA" id="ARBA00023002"/>
    </source>
</evidence>
<reference evidence="3 4" key="1">
    <citation type="submission" date="2022-02" db="EMBL/GenBank/DDBJ databases">
        <title>Description of Brenneria tiliae sp. nov. isolated from symptomatic Tilia x moltkei and Tilia x europaea trees in the UK.</title>
        <authorList>
            <person name="Kile H."/>
        </authorList>
    </citation>
    <scope>NUCLEOTIDE SEQUENCE [LARGE SCALE GENOMIC DNA]</scope>
    <source>
        <strain evidence="3 4">MC1SB4.1</strain>
    </source>
</reference>
<organism evidence="3 4">
    <name type="scientific">Brenneria tiliae</name>
    <dbReference type="NCBI Taxonomy" id="2914984"/>
    <lineage>
        <taxon>Bacteria</taxon>
        <taxon>Pseudomonadati</taxon>
        <taxon>Pseudomonadota</taxon>
        <taxon>Gammaproteobacteria</taxon>
        <taxon>Enterobacterales</taxon>
        <taxon>Pectobacteriaceae</taxon>
        <taxon>Brenneria</taxon>
    </lineage>
</organism>
<dbReference type="Gene3D" id="1.10.540.10">
    <property type="entry name" value="Acyl-CoA dehydrogenase/oxidase, N-terminal domain"/>
    <property type="match status" value="1"/>
</dbReference>
<dbReference type="InterPro" id="IPR009100">
    <property type="entry name" value="AcylCoA_DH/oxidase_NM_dom_sf"/>
</dbReference>
<accession>A0ABT0MWY8</accession>
<feature type="domain" description="Acyl-CoA dehydrogenase C-terminal" evidence="2">
    <location>
        <begin position="245"/>
        <end position="377"/>
    </location>
</feature>
<dbReference type="Gene3D" id="1.20.140.10">
    <property type="entry name" value="Butyryl-CoA Dehydrogenase, subunit A, domain 3"/>
    <property type="match status" value="1"/>
</dbReference>
<dbReference type="PANTHER" id="PTHR43884">
    <property type="entry name" value="ACYL-COA DEHYDROGENASE"/>
    <property type="match status" value="1"/>
</dbReference>
<keyword evidence="1" id="KW-0560">Oxidoreductase</keyword>